<evidence type="ECO:0000256" key="6">
    <source>
        <dbReference type="ARBA" id="ARBA00023125"/>
    </source>
</evidence>
<evidence type="ECO:0000256" key="8">
    <source>
        <dbReference type="RuleBase" id="RU364100"/>
    </source>
</evidence>
<dbReference type="GO" id="GO:0006508">
    <property type="term" value="P:proteolysis"/>
    <property type="evidence" value="ECO:0007669"/>
    <property type="project" value="UniProtKB-KW"/>
</dbReference>
<dbReference type="EMBL" id="QQNH01000001">
    <property type="protein sequence ID" value="RDE10571.1"/>
    <property type="molecule type" value="Genomic_DNA"/>
</dbReference>
<evidence type="ECO:0000256" key="4">
    <source>
        <dbReference type="ARBA" id="ARBA00022801"/>
    </source>
</evidence>
<dbReference type="GO" id="GO:0016829">
    <property type="term" value="F:lyase activity"/>
    <property type="evidence" value="ECO:0007669"/>
    <property type="project" value="UniProtKB-KW"/>
</dbReference>
<dbReference type="EC" id="3.4.-.-" evidence="8"/>
<dbReference type="Proteomes" id="UP000253759">
    <property type="component" value="Unassembled WGS sequence"/>
</dbReference>
<evidence type="ECO:0000313" key="10">
    <source>
        <dbReference type="Proteomes" id="UP000253759"/>
    </source>
</evidence>
<keyword evidence="6" id="KW-0238">DNA-binding</keyword>
<proteinExistence type="inferred from homology"/>
<accession>A0A369WEJ1</accession>
<keyword evidence="3" id="KW-0227">DNA damage</keyword>
<dbReference type="RefSeq" id="WP_114644290.1">
    <property type="nucleotide sequence ID" value="NZ_QQNH01000001.1"/>
</dbReference>
<comment type="similarity">
    <text evidence="1 8">Belongs to the SOS response-associated peptidase family.</text>
</comment>
<dbReference type="SUPFAM" id="SSF143081">
    <property type="entry name" value="BB1717-like"/>
    <property type="match status" value="1"/>
</dbReference>
<organism evidence="9 10">
    <name type="scientific">Pelagibacterium lacus</name>
    <dbReference type="NCBI Taxonomy" id="2282655"/>
    <lineage>
        <taxon>Bacteria</taxon>
        <taxon>Pseudomonadati</taxon>
        <taxon>Pseudomonadota</taxon>
        <taxon>Alphaproteobacteria</taxon>
        <taxon>Hyphomicrobiales</taxon>
        <taxon>Devosiaceae</taxon>
        <taxon>Pelagibacterium</taxon>
    </lineage>
</organism>
<evidence type="ECO:0000313" key="9">
    <source>
        <dbReference type="EMBL" id="RDE10571.1"/>
    </source>
</evidence>
<dbReference type="InterPro" id="IPR036590">
    <property type="entry name" value="SRAP-like"/>
</dbReference>
<sequence>MLMCGRYAVTLPHEAMRQIFGYANLIDSVPRYNIAPTQPVIAVWTEAGERRARLARWGLVPHWVKDPREFPLLVNARAETMAQKPAFRDAVNHGRCILPASGYYEWHALPNGKKQPYYITLRSGEPMALAGLYTNWTGPEGEEVDTVATITVPAGPDVAHIHHRMPAILKGSEIDAWLDVRGVRFAEAARPILPQPEGVMAAHPVSTRVNSAANDGPELIEPVSEILSDEPRNKPMKVKPKISGQLDLF</sequence>
<name>A0A369WEJ1_9HYPH</name>
<keyword evidence="10" id="KW-1185">Reference proteome</keyword>
<evidence type="ECO:0000256" key="7">
    <source>
        <dbReference type="ARBA" id="ARBA00023239"/>
    </source>
</evidence>
<dbReference type="GO" id="GO:0106300">
    <property type="term" value="P:protein-DNA covalent cross-linking repair"/>
    <property type="evidence" value="ECO:0007669"/>
    <property type="project" value="InterPro"/>
</dbReference>
<protein>
    <recommendedName>
        <fullName evidence="8">Abasic site processing protein</fullName>
        <ecNumber evidence="8">3.4.-.-</ecNumber>
    </recommendedName>
</protein>
<evidence type="ECO:0000256" key="2">
    <source>
        <dbReference type="ARBA" id="ARBA00022670"/>
    </source>
</evidence>
<keyword evidence="7" id="KW-0456">Lyase</keyword>
<dbReference type="GO" id="GO:0003697">
    <property type="term" value="F:single-stranded DNA binding"/>
    <property type="evidence" value="ECO:0007669"/>
    <property type="project" value="InterPro"/>
</dbReference>
<evidence type="ECO:0000256" key="1">
    <source>
        <dbReference type="ARBA" id="ARBA00008136"/>
    </source>
</evidence>
<keyword evidence="4 8" id="KW-0378">Hydrolase</keyword>
<gene>
    <name evidence="9" type="ORF">DVH29_01065</name>
</gene>
<comment type="caution">
    <text evidence="9">The sequence shown here is derived from an EMBL/GenBank/DDBJ whole genome shotgun (WGS) entry which is preliminary data.</text>
</comment>
<dbReference type="AlphaFoldDB" id="A0A369WEJ1"/>
<evidence type="ECO:0000256" key="5">
    <source>
        <dbReference type="ARBA" id="ARBA00023124"/>
    </source>
</evidence>
<dbReference type="Gene3D" id="3.90.1680.10">
    <property type="entry name" value="SOS response associated peptidase-like"/>
    <property type="match status" value="1"/>
</dbReference>
<keyword evidence="5" id="KW-0190">Covalent protein-DNA linkage</keyword>
<dbReference type="PANTHER" id="PTHR13604">
    <property type="entry name" value="DC12-RELATED"/>
    <property type="match status" value="1"/>
</dbReference>
<reference evidence="10" key="1">
    <citation type="submission" date="2018-07" db="EMBL/GenBank/DDBJ databases">
        <authorList>
            <person name="Liu B.-T."/>
            <person name="Du Z."/>
        </authorList>
    </citation>
    <scope>NUCLEOTIDE SEQUENCE [LARGE SCALE GENOMIC DNA]</scope>
    <source>
        <strain evidence="10">XYN52</strain>
    </source>
</reference>
<evidence type="ECO:0000256" key="3">
    <source>
        <dbReference type="ARBA" id="ARBA00022763"/>
    </source>
</evidence>
<keyword evidence="2 8" id="KW-0645">Protease</keyword>
<dbReference type="PANTHER" id="PTHR13604:SF0">
    <property type="entry name" value="ABASIC SITE PROCESSING PROTEIN HMCES"/>
    <property type="match status" value="1"/>
</dbReference>
<dbReference type="InterPro" id="IPR003738">
    <property type="entry name" value="SRAP"/>
</dbReference>
<dbReference type="Pfam" id="PF02586">
    <property type="entry name" value="SRAP"/>
    <property type="match status" value="1"/>
</dbReference>
<dbReference type="GO" id="GO:0008233">
    <property type="term" value="F:peptidase activity"/>
    <property type="evidence" value="ECO:0007669"/>
    <property type="project" value="UniProtKB-KW"/>
</dbReference>